<accession>A0A182FA96</accession>
<dbReference type="PROSITE" id="PS51257">
    <property type="entry name" value="PROKAR_LIPOPROTEIN"/>
    <property type="match status" value="1"/>
</dbReference>
<dbReference type="EnsemblMetazoa" id="AALB003424-RA">
    <property type="protein sequence ID" value="AALB003424-PA"/>
    <property type="gene ID" value="AALB003424"/>
</dbReference>
<proteinExistence type="predicted"/>
<keyword evidence="2" id="KW-1185">Reference proteome</keyword>
<dbReference type="Proteomes" id="UP000069272">
    <property type="component" value="Chromosome 2R"/>
</dbReference>
<reference evidence="1" key="2">
    <citation type="submission" date="2022-08" db="UniProtKB">
        <authorList>
            <consortium name="EnsemblMetazoa"/>
        </authorList>
    </citation>
    <scope>IDENTIFICATION</scope>
    <source>
        <strain evidence="1">STECLA/ALBI9_A</strain>
    </source>
</reference>
<name>A0A182FA96_ANOAL</name>
<evidence type="ECO:0000313" key="1">
    <source>
        <dbReference type="EnsemblMetazoa" id="AALB003424-PA"/>
    </source>
</evidence>
<sequence>MMLFRVLIVAICALIGCAGALPSPLFKKVIVKQPIFVQRPIVSHPVIVQRPVLLKTHYAGHGGWW</sequence>
<reference evidence="1 2" key="1">
    <citation type="journal article" date="2017" name="G3 (Bethesda)">
        <title>The Physical Genome Mapping of Anopheles albimanus Corrected Scaffold Misassemblies and Identified Interarm Rearrangements in Genus Anopheles.</title>
        <authorList>
            <person name="Artemov G.N."/>
            <person name="Peery A.N."/>
            <person name="Jiang X."/>
            <person name="Tu Z."/>
            <person name="Stegniy V.N."/>
            <person name="Sharakhova M.V."/>
            <person name="Sharakhov I.V."/>
        </authorList>
    </citation>
    <scope>NUCLEOTIDE SEQUENCE [LARGE SCALE GENOMIC DNA]</scope>
    <source>
        <strain evidence="1 2">ALBI9_A</strain>
    </source>
</reference>
<dbReference type="VEuPathDB" id="VectorBase:AALB003424"/>
<organism evidence="1 2">
    <name type="scientific">Anopheles albimanus</name>
    <name type="common">New world malaria mosquito</name>
    <dbReference type="NCBI Taxonomy" id="7167"/>
    <lineage>
        <taxon>Eukaryota</taxon>
        <taxon>Metazoa</taxon>
        <taxon>Ecdysozoa</taxon>
        <taxon>Arthropoda</taxon>
        <taxon>Hexapoda</taxon>
        <taxon>Insecta</taxon>
        <taxon>Pterygota</taxon>
        <taxon>Neoptera</taxon>
        <taxon>Endopterygota</taxon>
        <taxon>Diptera</taxon>
        <taxon>Nematocera</taxon>
        <taxon>Culicoidea</taxon>
        <taxon>Culicidae</taxon>
        <taxon>Anophelinae</taxon>
        <taxon>Anopheles</taxon>
    </lineage>
</organism>
<dbReference type="AlphaFoldDB" id="A0A182FA96"/>
<evidence type="ECO:0000313" key="2">
    <source>
        <dbReference type="Proteomes" id="UP000069272"/>
    </source>
</evidence>
<protein>
    <submittedName>
        <fullName evidence="1">Uncharacterized protein</fullName>
    </submittedName>
</protein>